<dbReference type="InterPro" id="IPR018202">
    <property type="entry name" value="Ser_caboxypep_ser_AS"/>
</dbReference>
<keyword evidence="1" id="KW-0732">Signal</keyword>
<feature type="region of interest" description="Disordered" evidence="2">
    <location>
        <begin position="654"/>
        <end position="674"/>
    </location>
</feature>
<evidence type="ECO:0000313" key="4">
    <source>
        <dbReference type="EMBL" id="KAG7368982.1"/>
    </source>
</evidence>
<dbReference type="PANTHER" id="PTHR11802">
    <property type="entry name" value="SERINE PROTEASE FAMILY S10 SERINE CARBOXYPEPTIDASE"/>
    <property type="match status" value="1"/>
</dbReference>
<dbReference type="InterPro" id="IPR033124">
    <property type="entry name" value="Ser_caboxypep_his_AS"/>
</dbReference>
<dbReference type="PROSITE" id="PS00131">
    <property type="entry name" value="CARBOXYPEPT_SER_SER"/>
    <property type="match status" value="1"/>
</dbReference>
<dbReference type="PROSITE" id="PS00560">
    <property type="entry name" value="CARBOXYPEPT_SER_HIS"/>
    <property type="match status" value="1"/>
</dbReference>
<protein>
    <recommendedName>
        <fullName evidence="1">Carboxypeptidase</fullName>
        <ecNumber evidence="1">3.4.16.-</ecNumber>
    </recommendedName>
</protein>
<dbReference type="PANTHER" id="PTHR11802:SF190">
    <property type="entry name" value="PHEROMONE-PROCESSING CARBOXYPEPTIDASE KEX1"/>
    <property type="match status" value="1"/>
</dbReference>
<reference evidence="4" key="2">
    <citation type="submission" date="2021-04" db="EMBL/GenBank/DDBJ databases">
        <authorList>
            <person name="Podell S."/>
        </authorList>
    </citation>
    <scope>NUCLEOTIDE SEQUENCE</scope>
    <source>
        <strain evidence="4">Hildebrandi</strain>
    </source>
</reference>
<keyword evidence="3" id="KW-0812">Transmembrane</keyword>
<sequence>MTRGVSNLFGRLLVVVLSILHGTTASKNDGADVYQLPTAADFRVKDLDQVVSAFSKFPGRMYAGSLPMDHKSFTPGANPNQERTGFLQFWLFVPDKIAAKDTMVAWFNGGPGCSSFSAGVMFEHSPVTVPLNPAGWCCEESDAPLGYNTYAWTNATVMLYVEQPIGVGFSEATNDTPQPFSEDDVAADFDAFLQNFYKVFDGHESPTDDYDRKLDMRVHNLNLVGESYAGTYIPSVARGIYLNNLKNEDNIDGSPRFQTPLTGIAIGNGKIDAITQDPAIIDYAYWHGLIDLGTKEYLYAEWDHCIANMKAGKMGPGTEPKPFHSFTIRDDCGVFEGMLTAAGAGAFEKLMGGPNIYEYSTWDEYAAADGDGGTVSMFYNNLKVQEALNVPKHQRGPHHKWEGCIPETATSGRRLASADVSAVTEESSFLDAMNRQRRKLFMDFDTPWSVTPYIAELLDEAKIDVLIYSGDRDIICCTQGSEEALRKMDWSGARELATSDGVATPKRNAWTEAPRGLWLYNDYPAGYTKAYKNLNLLTIYNAGHMVPYNQPGPALDMLTRFLKGEDFYDRPLLTFSSYPMPDKVLPVGTPPKNQEPSVLNAMQMSATSGMPHLHSADVFSTQAFGLVVAIAAVAFVLGILVARRTMVGENQVVRSNRESSEGRSLTEGQTYGSL</sequence>
<reference evidence="4" key="1">
    <citation type="journal article" date="2021" name="Sci. Rep.">
        <title>Diploid genomic architecture of Nitzschia inconspicua, an elite biomass production diatom.</title>
        <authorList>
            <person name="Oliver A."/>
            <person name="Podell S."/>
            <person name="Pinowska A."/>
            <person name="Traller J.C."/>
            <person name="Smith S.R."/>
            <person name="McClure R."/>
            <person name="Beliaev A."/>
            <person name="Bohutskyi P."/>
            <person name="Hill E.A."/>
            <person name="Rabines A."/>
            <person name="Zheng H."/>
            <person name="Allen L.Z."/>
            <person name="Kuo A."/>
            <person name="Grigoriev I.V."/>
            <person name="Allen A.E."/>
            <person name="Hazlebeck D."/>
            <person name="Allen E.E."/>
        </authorList>
    </citation>
    <scope>NUCLEOTIDE SEQUENCE</scope>
    <source>
        <strain evidence="4">Hildebrandi</strain>
    </source>
</reference>
<proteinExistence type="inferred from homology"/>
<feature type="compositionally biased region" description="Polar residues" evidence="2">
    <location>
        <begin position="662"/>
        <end position="674"/>
    </location>
</feature>
<organism evidence="4 5">
    <name type="scientific">Nitzschia inconspicua</name>
    <dbReference type="NCBI Taxonomy" id="303405"/>
    <lineage>
        <taxon>Eukaryota</taxon>
        <taxon>Sar</taxon>
        <taxon>Stramenopiles</taxon>
        <taxon>Ochrophyta</taxon>
        <taxon>Bacillariophyta</taxon>
        <taxon>Bacillariophyceae</taxon>
        <taxon>Bacillariophycidae</taxon>
        <taxon>Bacillariales</taxon>
        <taxon>Bacillariaceae</taxon>
        <taxon>Nitzschia</taxon>
    </lineage>
</organism>
<comment type="similarity">
    <text evidence="1">Belongs to the peptidase S10 family.</text>
</comment>
<dbReference type="EMBL" id="JAGRRH010000006">
    <property type="protein sequence ID" value="KAG7368982.1"/>
    <property type="molecule type" value="Genomic_DNA"/>
</dbReference>
<keyword evidence="5" id="KW-1185">Reference proteome</keyword>
<evidence type="ECO:0000313" key="5">
    <source>
        <dbReference type="Proteomes" id="UP000693970"/>
    </source>
</evidence>
<gene>
    <name evidence="4" type="ORF">IV203_031725</name>
</gene>
<evidence type="ECO:0000256" key="3">
    <source>
        <dbReference type="SAM" id="Phobius"/>
    </source>
</evidence>
<dbReference type="GO" id="GO:0006508">
    <property type="term" value="P:proteolysis"/>
    <property type="evidence" value="ECO:0007669"/>
    <property type="project" value="UniProtKB-KW"/>
</dbReference>
<feature type="signal peptide" evidence="1">
    <location>
        <begin position="1"/>
        <end position="25"/>
    </location>
</feature>
<evidence type="ECO:0000256" key="2">
    <source>
        <dbReference type="SAM" id="MobiDB-lite"/>
    </source>
</evidence>
<dbReference type="Pfam" id="PF00450">
    <property type="entry name" value="Peptidase_S10"/>
    <property type="match status" value="2"/>
</dbReference>
<dbReference type="AlphaFoldDB" id="A0A9K3Q2M8"/>
<feature type="transmembrane region" description="Helical" evidence="3">
    <location>
        <begin position="623"/>
        <end position="642"/>
    </location>
</feature>
<name>A0A9K3Q2M8_9STRA</name>
<keyword evidence="3" id="KW-1133">Transmembrane helix</keyword>
<dbReference type="InterPro" id="IPR001563">
    <property type="entry name" value="Peptidase_S10"/>
</dbReference>
<keyword evidence="1" id="KW-0645">Protease</keyword>
<keyword evidence="1 4" id="KW-0121">Carboxypeptidase</keyword>
<dbReference type="GO" id="GO:0004185">
    <property type="term" value="F:serine-type carboxypeptidase activity"/>
    <property type="evidence" value="ECO:0007669"/>
    <property type="project" value="UniProtKB-UniRule"/>
</dbReference>
<comment type="caution">
    <text evidence="4">The sequence shown here is derived from an EMBL/GenBank/DDBJ whole genome shotgun (WGS) entry which is preliminary data.</text>
</comment>
<feature type="chain" id="PRO_5039960937" description="Carboxypeptidase" evidence="1">
    <location>
        <begin position="26"/>
        <end position="674"/>
    </location>
</feature>
<evidence type="ECO:0000256" key="1">
    <source>
        <dbReference type="RuleBase" id="RU361156"/>
    </source>
</evidence>
<accession>A0A9K3Q2M8</accession>
<keyword evidence="3" id="KW-0472">Membrane</keyword>
<keyword evidence="1" id="KW-0378">Hydrolase</keyword>
<dbReference type="Proteomes" id="UP000693970">
    <property type="component" value="Unassembled WGS sequence"/>
</dbReference>
<dbReference type="EC" id="3.4.16.-" evidence="1"/>
<dbReference type="OrthoDB" id="443318at2759"/>